<dbReference type="Gene3D" id="3.90.228.10">
    <property type="match status" value="1"/>
</dbReference>
<dbReference type="EMBL" id="CAMXCT030000082">
    <property type="protein sequence ID" value="CAL4760843.1"/>
    <property type="molecule type" value="Genomic_DNA"/>
</dbReference>
<evidence type="ECO:0000313" key="1">
    <source>
        <dbReference type="EMBL" id="CAI3973531.1"/>
    </source>
</evidence>
<dbReference type="Proteomes" id="UP001152797">
    <property type="component" value="Unassembled WGS sequence"/>
</dbReference>
<name>A0A9P1BHK2_9DINO</name>
<dbReference type="AlphaFoldDB" id="A0A9P1BHK2"/>
<proteinExistence type="predicted"/>
<organism evidence="1">
    <name type="scientific">Cladocopium goreaui</name>
    <dbReference type="NCBI Taxonomy" id="2562237"/>
    <lineage>
        <taxon>Eukaryota</taxon>
        <taxon>Sar</taxon>
        <taxon>Alveolata</taxon>
        <taxon>Dinophyceae</taxon>
        <taxon>Suessiales</taxon>
        <taxon>Symbiodiniaceae</taxon>
        <taxon>Cladocopium</taxon>
    </lineage>
</organism>
<reference evidence="1" key="1">
    <citation type="submission" date="2022-10" db="EMBL/GenBank/DDBJ databases">
        <authorList>
            <person name="Chen Y."/>
            <person name="Dougan E. K."/>
            <person name="Chan C."/>
            <person name="Rhodes N."/>
            <person name="Thang M."/>
        </authorList>
    </citation>
    <scope>NUCLEOTIDE SEQUENCE</scope>
</reference>
<accession>A0A9P1BHK2</accession>
<sequence length="73" mass="8405">MRRVCSARTSRPAARGIFDFSIQVPGYDCTVDDTESPVNFCIFRDFQAMPTYLLEFTTELRGRDQRTMTTRAS</sequence>
<comment type="caution">
    <text evidence="1">The sequence shown here is derived from an EMBL/GenBank/DDBJ whole genome shotgun (WGS) entry which is preliminary data.</text>
</comment>
<reference evidence="2 3" key="2">
    <citation type="submission" date="2024-05" db="EMBL/GenBank/DDBJ databases">
        <authorList>
            <person name="Chen Y."/>
            <person name="Shah S."/>
            <person name="Dougan E. K."/>
            <person name="Thang M."/>
            <person name="Chan C."/>
        </authorList>
    </citation>
    <scope>NUCLEOTIDE SEQUENCE [LARGE SCALE GENOMIC DNA]</scope>
</reference>
<dbReference type="EMBL" id="CAMXCT020000082">
    <property type="protein sequence ID" value="CAL1126906.1"/>
    <property type="molecule type" value="Genomic_DNA"/>
</dbReference>
<evidence type="ECO:0000313" key="2">
    <source>
        <dbReference type="EMBL" id="CAL4760843.1"/>
    </source>
</evidence>
<gene>
    <name evidence="1" type="ORF">C1SCF055_LOCUS2032</name>
</gene>
<evidence type="ECO:0000313" key="3">
    <source>
        <dbReference type="Proteomes" id="UP001152797"/>
    </source>
</evidence>
<keyword evidence="3" id="KW-1185">Reference proteome</keyword>
<dbReference type="EMBL" id="CAMXCT010000082">
    <property type="protein sequence ID" value="CAI3973531.1"/>
    <property type="molecule type" value="Genomic_DNA"/>
</dbReference>
<protein>
    <submittedName>
        <fullName evidence="1">Uncharacterized protein</fullName>
    </submittedName>
</protein>